<dbReference type="OrthoDB" id="9811812at2"/>
<dbReference type="SUPFAM" id="SSF159888">
    <property type="entry name" value="YdhG-like"/>
    <property type="match status" value="1"/>
</dbReference>
<gene>
    <name evidence="2" type="ORF">D2V04_00805</name>
</gene>
<organism evidence="2 3">
    <name type="scientific">Pelagerythrobacter aerophilus</name>
    <dbReference type="NCBI Taxonomy" id="2306995"/>
    <lineage>
        <taxon>Bacteria</taxon>
        <taxon>Pseudomonadati</taxon>
        <taxon>Pseudomonadota</taxon>
        <taxon>Alphaproteobacteria</taxon>
        <taxon>Sphingomonadales</taxon>
        <taxon>Erythrobacteraceae</taxon>
        <taxon>Pelagerythrobacter</taxon>
    </lineage>
</organism>
<accession>A0A418NMA4</accession>
<proteinExistence type="predicted"/>
<dbReference type="Proteomes" id="UP000285092">
    <property type="component" value="Unassembled WGS sequence"/>
</dbReference>
<evidence type="ECO:0000259" key="1">
    <source>
        <dbReference type="Pfam" id="PF08818"/>
    </source>
</evidence>
<dbReference type="InterPro" id="IPR014922">
    <property type="entry name" value="YdhG-like"/>
</dbReference>
<protein>
    <submittedName>
        <fullName evidence="2">DUF1801 domain-containing protein</fullName>
    </submittedName>
</protein>
<dbReference type="Pfam" id="PF08818">
    <property type="entry name" value="DUF1801"/>
    <property type="match status" value="1"/>
</dbReference>
<reference evidence="2 3" key="1">
    <citation type="submission" date="2018-08" db="EMBL/GenBank/DDBJ databases">
        <title>Altererythrobacter sp.Ery1 and Ery12, the genome sequencing of novel strains in genus Alterythrobacter.</title>
        <authorList>
            <person name="Cheng H."/>
            <person name="Wu Y.-H."/>
            <person name="Fang C."/>
            <person name="Xu X.-W."/>
        </authorList>
    </citation>
    <scope>NUCLEOTIDE SEQUENCE [LARGE SCALE GENOMIC DNA]</scope>
    <source>
        <strain evidence="2 3">Ery1</strain>
    </source>
</reference>
<evidence type="ECO:0000313" key="2">
    <source>
        <dbReference type="EMBL" id="RIV81491.1"/>
    </source>
</evidence>
<evidence type="ECO:0000313" key="3">
    <source>
        <dbReference type="Proteomes" id="UP000285092"/>
    </source>
</evidence>
<name>A0A418NMA4_9SPHN</name>
<feature type="domain" description="YdhG-like" evidence="1">
    <location>
        <begin position="3"/>
        <end position="91"/>
    </location>
</feature>
<keyword evidence="3" id="KW-1185">Reference proteome</keyword>
<dbReference type="EMBL" id="QXFK01000004">
    <property type="protein sequence ID" value="RIV81491.1"/>
    <property type="molecule type" value="Genomic_DNA"/>
</dbReference>
<comment type="caution">
    <text evidence="2">The sequence shown here is derived from an EMBL/GenBank/DDBJ whole genome shotgun (WGS) entry which is preliminary data.</text>
</comment>
<sequence length="100" mass="10915">MGADPQIVEEAKWRKPSNPAGVPTWSREGIICTGETYKDKVKLTFAQGAALDDPAGLFNTSLEGNTRRAIDLFEGDVIDEPALQALVREAVAFNLAKKKR</sequence>
<dbReference type="AlphaFoldDB" id="A0A418NMA4"/>